<dbReference type="EMBL" id="UYIG01000001">
    <property type="protein sequence ID" value="VDG26750.1"/>
    <property type="molecule type" value="Genomic_DNA"/>
</dbReference>
<evidence type="ECO:0000313" key="1">
    <source>
        <dbReference type="EMBL" id="VDG26750.1"/>
    </source>
</evidence>
<sequence>MILLDKNKEAQNTVLYVAATIQGILEQKNGMDYSELLDELSTNIFRKPLNINFFSLALNFLFLIDKIYLDERGGIHVYKKLKDSQ</sequence>
<dbReference type="RefSeq" id="WP_130851160.1">
    <property type="nucleotide sequence ID" value="NZ_UYIG01000001.1"/>
</dbReference>
<reference evidence="1 2" key="1">
    <citation type="submission" date="2018-11" db="EMBL/GenBank/DDBJ databases">
        <authorList>
            <person name="Wuyts S."/>
        </authorList>
    </citation>
    <scope>NUCLEOTIDE SEQUENCE [LARGE SCALE GENOMIC DNA]</scope>
    <source>
        <strain evidence="1">Lactobacillus mudanjiangensis AMBF249</strain>
    </source>
</reference>
<proteinExistence type="predicted"/>
<accession>A0A660E427</accession>
<dbReference type="InterPro" id="IPR046897">
    <property type="entry name" value="ABC-3C_MC6"/>
</dbReference>
<organism evidence="1 2">
    <name type="scientific">Lactiplantibacillus mudanjiangensis</name>
    <dbReference type="NCBI Taxonomy" id="1296538"/>
    <lineage>
        <taxon>Bacteria</taxon>
        <taxon>Bacillati</taxon>
        <taxon>Bacillota</taxon>
        <taxon>Bacilli</taxon>
        <taxon>Lactobacillales</taxon>
        <taxon>Lactobacillaceae</taxon>
        <taxon>Lactiplantibacillus</taxon>
    </lineage>
</organism>
<gene>
    <name evidence="1" type="ORF">MUDAN_MDHGFNIF_00153</name>
</gene>
<evidence type="ECO:0000313" key="2">
    <source>
        <dbReference type="Proteomes" id="UP000289996"/>
    </source>
</evidence>
<dbReference type="Pfam" id="PF20293">
    <property type="entry name" value="MC6"/>
    <property type="match status" value="1"/>
</dbReference>
<dbReference type="Proteomes" id="UP000289996">
    <property type="component" value="Unassembled WGS sequence"/>
</dbReference>
<protein>
    <submittedName>
        <fullName evidence="1">Uncharacterized protein</fullName>
    </submittedName>
</protein>
<keyword evidence="2" id="KW-1185">Reference proteome</keyword>
<dbReference type="AlphaFoldDB" id="A0A660E427"/>
<name>A0A660E427_9LACO</name>